<reference evidence="3" key="1">
    <citation type="journal article" date="2019" name="Int. J. Syst. Evol. Microbiol.">
        <title>The Global Catalogue of Microorganisms (GCM) 10K type strain sequencing project: providing services to taxonomists for standard genome sequencing and annotation.</title>
        <authorList>
            <consortium name="The Broad Institute Genomics Platform"/>
            <consortium name="The Broad Institute Genome Sequencing Center for Infectious Disease"/>
            <person name="Wu L."/>
            <person name="Ma J."/>
        </authorList>
    </citation>
    <scope>NUCLEOTIDE SEQUENCE [LARGE SCALE GENOMIC DNA]</scope>
    <source>
        <strain evidence="3">JCM 18055</strain>
    </source>
</reference>
<feature type="transmembrane region" description="Helical" evidence="1">
    <location>
        <begin position="65"/>
        <end position="82"/>
    </location>
</feature>
<evidence type="ECO:0008006" key="4">
    <source>
        <dbReference type="Google" id="ProtNLM"/>
    </source>
</evidence>
<protein>
    <recommendedName>
        <fullName evidence="4">DUF3040 family protein</fullName>
    </recommendedName>
</protein>
<proteinExistence type="predicted"/>
<organism evidence="2 3">
    <name type="scientific">Pseudonocardia yuanmonensis</name>
    <dbReference type="NCBI Taxonomy" id="1095914"/>
    <lineage>
        <taxon>Bacteria</taxon>
        <taxon>Bacillati</taxon>
        <taxon>Actinomycetota</taxon>
        <taxon>Actinomycetes</taxon>
        <taxon>Pseudonocardiales</taxon>
        <taxon>Pseudonocardiaceae</taxon>
        <taxon>Pseudonocardia</taxon>
    </lineage>
</organism>
<sequence>MLSDEDRRRLQDIEAAIRMEDPRFAERLADGRFPARAGRAAALALILLGLVGLLAGLALLSGPTLLFAALVTAMGVMLWGRLGRRRRRAG</sequence>
<accession>A0ABP8WQG6</accession>
<keyword evidence="1" id="KW-0472">Membrane</keyword>
<keyword evidence="3" id="KW-1185">Reference proteome</keyword>
<keyword evidence="1" id="KW-1133">Transmembrane helix</keyword>
<dbReference type="EMBL" id="BAABIC010000010">
    <property type="protein sequence ID" value="GAA4693353.1"/>
    <property type="molecule type" value="Genomic_DNA"/>
</dbReference>
<dbReference type="Proteomes" id="UP001500325">
    <property type="component" value="Unassembled WGS sequence"/>
</dbReference>
<name>A0ABP8WQG6_9PSEU</name>
<feature type="transmembrane region" description="Helical" evidence="1">
    <location>
        <begin position="40"/>
        <end position="59"/>
    </location>
</feature>
<dbReference type="Pfam" id="PF11239">
    <property type="entry name" value="DUF3040"/>
    <property type="match status" value="1"/>
</dbReference>
<dbReference type="InterPro" id="IPR021401">
    <property type="entry name" value="DUF3040"/>
</dbReference>
<dbReference type="RefSeq" id="WP_345381443.1">
    <property type="nucleotide sequence ID" value="NZ_BAABIC010000010.1"/>
</dbReference>
<evidence type="ECO:0000313" key="2">
    <source>
        <dbReference type="EMBL" id="GAA4693353.1"/>
    </source>
</evidence>
<keyword evidence="1" id="KW-0812">Transmembrane</keyword>
<evidence type="ECO:0000256" key="1">
    <source>
        <dbReference type="SAM" id="Phobius"/>
    </source>
</evidence>
<comment type="caution">
    <text evidence="2">The sequence shown here is derived from an EMBL/GenBank/DDBJ whole genome shotgun (WGS) entry which is preliminary data.</text>
</comment>
<gene>
    <name evidence="2" type="ORF">GCM10023215_33240</name>
</gene>
<evidence type="ECO:0000313" key="3">
    <source>
        <dbReference type="Proteomes" id="UP001500325"/>
    </source>
</evidence>